<evidence type="ECO:0000256" key="1">
    <source>
        <dbReference type="SAM" id="Phobius"/>
    </source>
</evidence>
<keyword evidence="1" id="KW-0472">Membrane</keyword>
<comment type="caution">
    <text evidence="2">The sequence shown here is derived from an EMBL/GenBank/DDBJ whole genome shotgun (WGS) entry which is preliminary data.</text>
</comment>
<dbReference type="STRING" id="1801735.A2645_01135"/>
<protein>
    <recommendedName>
        <fullName evidence="4">Phospholipase C/D domain-containing protein</fullName>
    </recommendedName>
</protein>
<evidence type="ECO:0000313" key="2">
    <source>
        <dbReference type="EMBL" id="OGI61697.1"/>
    </source>
</evidence>
<feature type="transmembrane region" description="Helical" evidence="1">
    <location>
        <begin position="156"/>
        <end position="172"/>
    </location>
</feature>
<sequence>MASIVTHVLSGTVLALSVPSATIEEKAFLVIGTVLPDLIFMPYIIAIAHVAKKKIKNLTEEDFILYGYSTPKIRFLKKIYFISHGLPLVFLFLIIGNWQQSFLFLSVGFAVHILYDLFMHQYDDTNFVPRPLYPISSYRFRHGFTNGWRTTWKERILSWSAHLIIIFLIVWLL</sequence>
<proteinExistence type="predicted"/>
<organism evidence="2 3">
    <name type="scientific">Candidatus Nomurabacteria bacterium RIFCSPHIGHO2_01_FULL_39_9</name>
    <dbReference type="NCBI Taxonomy" id="1801735"/>
    <lineage>
        <taxon>Bacteria</taxon>
        <taxon>Candidatus Nomuraibacteriota</taxon>
    </lineage>
</organism>
<gene>
    <name evidence="2" type="ORF">A2645_01135</name>
</gene>
<keyword evidence="1" id="KW-1133">Transmembrane helix</keyword>
<keyword evidence="1" id="KW-0812">Transmembrane</keyword>
<dbReference type="Proteomes" id="UP000182253">
    <property type="component" value="Unassembled WGS sequence"/>
</dbReference>
<reference evidence="2 3" key="1">
    <citation type="journal article" date="2016" name="Nat. Commun.">
        <title>Thousands of microbial genomes shed light on interconnected biogeochemical processes in an aquifer system.</title>
        <authorList>
            <person name="Anantharaman K."/>
            <person name="Brown C.T."/>
            <person name="Hug L.A."/>
            <person name="Sharon I."/>
            <person name="Castelle C.J."/>
            <person name="Probst A.J."/>
            <person name="Thomas B.C."/>
            <person name="Singh A."/>
            <person name="Wilkins M.J."/>
            <person name="Karaoz U."/>
            <person name="Brodie E.L."/>
            <person name="Williams K.H."/>
            <person name="Hubbard S.S."/>
            <person name="Banfield J.F."/>
        </authorList>
    </citation>
    <scope>NUCLEOTIDE SEQUENCE [LARGE SCALE GENOMIC DNA]</scope>
</reference>
<dbReference type="EMBL" id="MFTL01000011">
    <property type="protein sequence ID" value="OGI61697.1"/>
    <property type="molecule type" value="Genomic_DNA"/>
</dbReference>
<evidence type="ECO:0008006" key="4">
    <source>
        <dbReference type="Google" id="ProtNLM"/>
    </source>
</evidence>
<feature type="transmembrane region" description="Helical" evidence="1">
    <location>
        <begin position="27"/>
        <end position="48"/>
    </location>
</feature>
<feature type="transmembrane region" description="Helical" evidence="1">
    <location>
        <begin position="102"/>
        <end position="118"/>
    </location>
</feature>
<accession>A0A1F6UWC5</accession>
<dbReference type="AlphaFoldDB" id="A0A1F6UWC5"/>
<feature type="transmembrane region" description="Helical" evidence="1">
    <location>
        <begin position="79"/>
        <end position="96"/>
    </location>
</feature>
<name>A0A1F6UWC5_9BACT</name>
<evidence type="ECO:0000313" key="3">
    <source>
        <dbReference type="Proteomes" id="UP000182253"/>
    </source>
</evidence>